<evidence type="ECO:0000313" key="2">
    <source>
        <dbReference type="Proteomes" id="UP001589891"/>
    </source>
</evidence>
<gene>
    <name evidence="1" type="ORF">ACFFGX_05125</name>
</gene>
<dbReference type="Proteomes" id="UP001589891">
    <property type="component" value="Unassembled WGS sequence"/>
</dbReference>
<protein>
    <submittedName>
        <fullName evidence="1">Uncharacterized protein</fullName>
    </submittedName>
</protein>
<dbReference type="RefSeq" id="WP_376943490.1">
    <property type="nucleotide sequence ID" value="NZ_CP171449.1"/>
</dbReference>
<reference evidence="1 2" key="1">
    <citation type="submission" date="2024-09" db="EMBL/GenBank/DDBJ databases">
        <authorList>
            <person name="Sun Q."/>
            <person name="Mori K."/>
        </authorList>
    </citation>
    <scope>NUCLEOTIDE SEQUENCE [LARGE SCALE GENOMIC DNA]</scope>
    <source>
        <strain evidence="1 2">NCAIM B.01794</strain>
    </source>
</reference>
<organism evidence="1 2">
    <name type="scientific">Azorhizophilus paspali</name>
    <name type="common">Azotobacter paspali</name>
    <dbReference type="NCBI Taxonomy" id="69963"/>
    <lineage>
        <taxon>Bacteria</taxon>
        <taxon>Pseudomonadati</taxon>
        <taxon>Pseudomonadota</taxon>
        <taxon>Gammaproteobacteria</taxon>
        <taxon>Pseudomonadales</taxon>
        <taxon>Pseudomonadaceae</taxon>
        <taxon>Azorhizophilus</taxon>
    </lineage>
</organism>
<comment type="caution">
    <text evidence="1">The sequence shown here is derived from an EMBL/GenBank/DDBJ whole genome shotgun (WGS) entry which is preliminary data.</text>
</comment>
<keyword evidence="2" id="KW-1185">Reference proteome</keyword>
<evidence type="ECO:0000313" key="1">
    <source>
        <dbReference type="EMBL" id="MFC0709000.1"/>
    </source>
</evidence>
<proteinExistence type="predicted"/>
<accession>A0ABV6SL05</accession>
<dbReference type="EMBL" id="JBHLSS010000034">
    <property type="protein sequence ID" value="MFC0709000.1"/>
    <property type="molecule type" value="Genomic_DNA"/>
</dbReference>
<sequence length="151" mass="16582">MGASHELIEPVDRIISGRGGNEKTFVLSYLDCVDGRKIAAMYPVANMPRLGDYKSSEEAMQLLLSHVGVYRSDGTILRLSTLDLIRNHVPDPIMLMKLEYSMLDHNFDFFGPGGPLSSVEGLLKQGAVLITQMLTQSLASSSQQASHRTQS</sequence>
<name>A0ABV6SL05_AZOPA</name>